<feature type="transmembrane region" description="Helical" evidence="1">
    <location>
        <begin position="145"/>
        <end position="169"/>
    </location>
</feature>
<feature type="transmembrane region" description="Helical" evidence="1">
    <location>
        <begin position="20"/>
        <end position="41"/>
    </location>
</feature>
<organism evidence="2 3">
    <name type="scientific">Pontibacter amylolyticus</name>
    <dbReference type="NCBI Taxonomy" id="1424080"/>
    <lineage>
        <taxon>Bacteria</taxon>
        <taxon>Pseudomonadati</taxon>
        <taxon>Bacteroidota</taxon>
        <taxon>Cytophagia</taxon>
        <taxon>Cytophagales</taxon>
        <taxon>Hymenobacteraceae</taxon>
        <taxon>Pontibacter</taxon>
    </lineage>
</organism>
<evidence type="ECO:0000256" key="1">
    <source>
        <dbReference type="SAM" id="Phobius"/>
    </source>
</evidence>
<keyword evidence="1" id="KW-1133">Transmembrane helix</keyword>
<evidence type="ECO:0000313" key="2">
    <source>
        <dbReference type="EMBL" id="GGG19734.1"/>
    </source>
</evidence>
<feature type="transmembrane region" description="Helical" evidence="1">
    <location>
        <begin position="105"/>
        <end position="125"/>
    </location>
</feature>
<dbReference type="Proteomes" id="UP000634043">
    <property type="component" value="Unassembled WGS sequence"/>
</dbReference>
<feature type="transmembrane region" description="Helical" evidence="1">
    <location>
        <begin position="221"/>
        <end position="243"/>
    </location>
</feature>
<keyword evidence="1" id="KW-0472">Membrane</keyword>
<accession>A0ABQ1W8N6</accession>
<dbReference type="Pfam" id="PF13803">
    <property type="entry name" value="DUF4184"/>
    <property type="match status" value="1"/>
</dbReference>
<keyword evidence="1" id="KW-0812">Transmembrane</keyword>
<reference evidence="3" key="1">
    <citation type="journal article" date="2019" name="Int. J. Syst. Evol. Microbiol.">
        <title>The Global Catalogue of Microorganisms (GCM) 10K type strain sequencing project: providing services to taxonomists for standard genome sequencing and annotation.</title>
        <authorList>
            <consortium name="The Broad Institute Genomics Platform"/>
            <consortium name="The Broad Institute Genome Sequencing Center for Infectious Disease"/>
            <person name="Wu L."/>
            <person name="Ma J."/>
        </authorList>
    </citation>
    <scope>NUCLEOTIDE SEQUENCE [LARGE SCALE GENOMIC DNA]</scope>
    <source>
        <strain evidence="3">CGMCC 1.12749</strain>
    </source>
</reference>
<dbReference type="InterPro" id="IPR025238">
    <property type="entry name" value="DUF4184"/>
</dbReference>
<evidence type="ECO:0008006" key="4">
    <source>
        <dbReference type="Google" id="ProtNLM"/>
    </source>
</evidence>
<feature type="transmembrane region" description="Helical" evidence="1">
    <location>
        <begin position="190"/>
        <end position="209"/>
    </location>
</feature>
<dbReference type="EMBL" id="BMFP01000004">
    <property type="protein sequence ID" value="GGG19734.1"/>
    <property type="molecule type" value="Genomic_DNA"/>
</dbReference>
<sequence>MPFTAAHPAAILPLLRNRRWFSATGLVAGSIAPDFQYFLLFPFLDQSGHTLSGLLYFNLPVALVIATVFHLLVRRPAVDHLPDWFKSRALAVPQLNWLAYLKKRWLAFAFSVILGAFTHIFWDSFMHESGYFVQQWSVLESMVHVMGYEIMLCRALQHSSTLVGFLLILAYTWRQPTVSVPDSIPTQQKLFFWACIGIAGITFMGYALYASSFMRSPMGIVVSFLTGSMMGTIAVSTALKLSWLRK</sequence>
<protein>
    <recommendedName>
        <fullName evidence="4">DUF4184 family protein</fullName>
    </recommendedName>
</protein>
<feature type="transmembrane region" description="Helical" evidence="1">
    <location>
        <begin position="53"/>
        <end position="73"/>
    </location>
</feature>
<evidence type="ECO:0000313" key="3">
    <source>
        <dbReference type="Proteomes" id="UP000634043"/>
    </source>
</evidence>
<proteinExistence type="predicted"/>
<gene>
    <name evidence="2" type="ORF">GCM10011323_24810</name>
</gene>
<dbReference type="RefSeq" id="WP_188501816.1">
    <property type="nucleotide sequence ID" value="NZ_BMFP01000004.1"/>
</dbReference>
<keyword evidence="3" id="KW-1185">Reference proteome</keyword>
<name>A0ABQ1W8N6_9BACT</name>
<comment type="caution">
    <text evidence="2">The sequence shown here is derived from an EMBL/GenBank/DDBJ whole genome shotgun (WGS) entry which is preliminary data.</text>
</comment>